<dbReference type="InterPro" id="IPR050187">
    <property type="entry name" value="Lipid_Phosphate_FormReg"/>
</dbReference>
<dbReference type="GO" id="GO:0005524">
    <property type="term" value="F:ATP binding"/>
    <property type="evidence" value="ECO:0007669"/>
    <property type="project" value="UniProtKB-KW"/>
</dbReference>
<dbReference type="NCBIfam" id="TIGR00147">
    <property type="entry name" value="YegS/Rv2252/BmrU family lipid kinase"/>
    <property type="match status" value="1"/>
</dbReference>
<keyword evidence="7" id="KW-1185">Reference proteome</keyword>
<dbReference type="InterPro" id="IPR001206">
    <property type="entry name" value="Diacylglycerol_kinase_cat_dom"/>
</dbReference>
<protein>
    <recommendedName>
        <fullName evidence="5">DAGKc domain-containing protein</fullName>
    </recommendedName>
</protein>
<evidence type="ECO:0000256" key="4">
    <source>
        <dbReference type="ARBA" id="ARBA00022840"/>
    </source>
</evidence>
<comment type="caution">
    <text evidence="6">The sequence shown here is derived from an EMBL/GenBank/DDBJ whole genome shotgun (WGS) entry which is preliminary data.</text>
</comment>
<dbReference type="Gene3D" id="3.40.50.10330">
    <property type="entry name" value="Probable inorganic polyphosphate/atp-NAD kinase, domain 1"/>
    <property type="match status" value="1"/>
</dbReference>
<evidence type="ECO:0000259" key="5">
    <source>
        <dbReference type="PROSITE" id="PS50146"/>
    </source>
</evidence>
<evidence type="ECO:0000313" key="7">
    <source>
        <dbReference type="Proteomes" id="UP000028725"/>
    </source>
</evidence>
<dbReference type="InterPro" id="IPR005218">
    <property type="entry name" value="Diacylglycerol/lipid_kinase"/>
</dbReference>
<dbReference type="PROSITE" id="PS50146">
    <property type="entry name" value="DAGK"/>
    <property type="match status" value="1"/>
</dbReference>
<dbReference type="PANTHER" id="PTHR12358:SF54">
    <property type="entry name" value="SPHINGOSINE KINASE RELATED PROTEIN"/>
    <property type="match status" value="1"/>
</dbReference>
<dbReference type="AlphaFoldDB" id="A0A085WFJ8"/>
<dbReference type="GO" id="GO:0016301">
    <property type="term" value="F:kinase activity"/>
    <property type="evidence" value="ECO:0007669"/>
    <property type="project" value="UniProtKB-KW"/>
</dbReference>
<dbReference type="EMBL" id="JMCB01000010">
    <property type="protein sequence ID" value="KFE66461.1"/>
    <property type="molecule type" value="Genomic_DNA"/>
</dbReference>
<evidence type="ECO:0000313" key="6">
    <source>
        <dbReference type="EMBL" id="KFE66461.1"/>
    </source>
</evidence>
<gene>
    <name evidence="6" type="ORF">DB31_0934</name>
</gene>
<name>A0A085WFJ8_9BACT</name>
<keyword evidence="2" id="KW-0547">Nucleotide-binding</keyword>
<reference evidence="6 7" key="1">
    <citation type="submission" date="2014-04" db="EMBL/GenBank/DDBJ databases">
        <title>Genome assembly of Hyalangium minutum DSM 14724.</title>
        <authorList>
            <person name="Sharma G."/>
            <person name="Subramanian S."/>
        </authorList>
    </citation>
    <scope>NUCLEOTIDE SEQUENCE [LARGE SCALE GENOMIC DNA]</scope>
    <source>
        <strain evidence="6 7">DSM 14724</strain>
    </source>
</reference>
<dbReference type="SUPFAM" id="SSF111331">
    <property type="entry name" value="NAD kinase/diacylglycerol kinase-like"/>
    <property type="match status" value="1"/>
</dbReference>
<keyword evidence="1" id="KW-0808">Transferase</keyword>
<dbReference type="Pfam" id="PF19279">
    <property type="entry name" value="YegS_C"/>
    <property type="match status" value="1"/>
</dbReference>
<keyword evidence="3" id="KW-0418">Kinase</keyword>
<dbReference type="InterPro" id="IPR016064">
    <property type="entry name" value="NAD/diacylglycerol_kinase_sf"/>
</dbReference>
<dbReference type="Pfam" id="PF00781">
    <property type="entry name" value="DAGK_cat"/>
    <property type="match status" value="1"/>
</dbReference>
<dbReference type="InterPro" id="IPR017438">
    <property type="entry name" value="ATP-NAD_kinase_N"/>
</dbReference>
<organism evidence="6 7">
    <name type="scientific">Hyalangium minutum</name>
    <dbReference type="NCBI Taxonomy" id="394096"/>
    <lineage>
        <taxon>Bacteria</taxon>
        <taxon>Pseudomonadati</taxon>
        <taxon>Myxococcota</taxon>
        <taxon>Myxococcia</taxon>
        <taxon>Myxococcales</taxon>
        <taxon>Cystobacterineae</taxon>
        <taxon>Archangiaceae</taxon>
        <taxon>Hyalangium</taxon>
    </lineage>
</organism>
<dbReference type="PANTHER" id="PTHR12358">
    <property type="entry name" value="SPHINGOSINE KINASE"/>
    <property type="match status" value="1"/>
</dbReference>
<dbReference type="STRING" id="394096.DB31_0934"/>
<feature type="domain" description="DAGKc" evidence="5">
    <location>
        <begin position="1"/>
        <end position="134"/>
    </location>
</feature>
<dbReference type="OrthoDB" id="142078at2"/>
<proteinExistence type="predicted"/>
<dbReference type="RefSeq" id="WP_044192340.1">
    <property type="nucleotide sequence ID" value="NZ_JMCB01000010.1"/>
</dbReference>
<evidence type="ECO:0000256" key="1">
    <source>
        <dbReference type="ARBA" id="ARBA00022679"/>
    </source>
</evidence>
<dbReference type="Proteomes" id="UP000028725">
    <property type="component" value="Unassembled WGS sequence"/>
</dbReference>
<dbReference type="Gene3D" id="2.60.200.40">
    <property type="match status" value="1"/>
</dbReference>
<dbReference type="SMART" id="SM00046">
    <property type="entry name" value="DAGKc"/>
    <property type="match status" value="1"/>
</dbReference>
<dbReference type="InterPro" id="IPR045540">
    <property type="entry name" value="YegS/DAGK_C"/>
</dbReference>
<accession>A0A085WFJ8</accession>
<keyword evidence="4" id="KW-0067">ATP-binding</keyword>
<dbReference type="GO" id="GO:0008654">
    <property type="term" value="P:phospholipid biosynthetic process"/>
    <property type="evidence" value="ECO:0007669"/>
    <property type="project" value="InterPro"/>
</dbReference>
<evidence type="ECO:0000256" key="3">
    <source>
        <dbReference type="ARBA" id="ARBA00022777"/>
    </source>
</evidence>
<sequence>MKTFLVVNPRSAGGATGKRWAELSAKVSRALGEFGHEFTSGAMDAARIARRALQDGYECVVAVGGDGTINEVVNGFFHEGKALNPNAALGVIPRGTGGDFRRAFGWDLELDAALTRLRTEKTEPFDVGLVEFINHEGKQDRRYYANIASLGVSAFVANEVNKSSKSLGGNTAFVWGTVKGMFRFDPPTVKLKANGGDEMVLPVNVVAVANGRYFGSGMNVAPDALTYDGLFDVTIWSGYTLSTFLFKSKGVYSGEHVTWKGTKRLQCHSFEAESADGREVLIEVDGEVPGRLPAKMTVLPGAIRLKV</sequence>
<evidence type="ECO:0000256" key="2">
    <source>
        <dbReference type="ARBA" id="ARBA00022741"/>
    </source>
</evidence>